<evidence type="ECO:0000256" key="7">
    <source>
        <dbReference type="ARBA" id="ARBA00022840"/>
    </source>
</evidence>
<dbReference type="PANTHER" id="PTHR43442">
    <property type="entry name" value="GLUCONOKINASE-RELATED"/>
    <property type="match status" value="1"/>
</dbReference>
<accession>A0A2A9E0T6</accession>
<dbReference type="NCBIfam" id="TIGR01313">
    <property type="entry name" value="therm_gnt_kin"/>
    <property type="match status" value="1"/>
</dbReference>
<dbReference type="AlphaFoldDB" id="A0A2A9E0T6"/>
<proteinExistence type="inferred from homology"/>
<keyword evidence="8" id="KW-0311">Gluconate utilization</keyword>
<keyword evidence="4 10" id="KW-0808">Transferase</keyword>
<dbReference type="CDD" id="cd02021">
    <property type="entry name" value="GntK"/>
    <property type="match status" value="1"/>
</dbReference>
<protein>
    <recommendedName>
        <fullName evidence="3 10">Gluconokinase</fullName>
        <ecNumber evidence="3 10">2.7.1.12</ecNumber>
    </recommendedName>
</protein>
<dbReference type="GO" id="GO:0019521">
    <property type="term" value="P:D-gluconate metabolic process"/>
    <property type="evidence" value="ECO:0007669"/>
    <property type="project" value="UniProtKB-KW"/>
</dbReference>
<keyword evidence="5 10" id="KW-0547">Nucleotide-binding</keyword>
<dbReference type="EMBL" id="PDJE01000001">
    <property type="protein sequence ID" value="PFG31809.1"/>
    <property type="molecule type" value="Genomic_DNA"/>
</dbReference>
<dbReference type="RefSeq" id="WP_245836332.1">
    <property type="nucleotide sequence ID" value="NZ_PDJE01000001.1"/>
</dbReference>
<comment type="similarity">
    <text evidence="2 10">Belongs to the gluconokinase GntK/GntV family.</text>
</comment>
<evidence type="ECO:0000256" key="4">
    <source>
        <dbReference type="ARBA" id="ARBA00022679"/>
    </source>
</evidence>
<comment type="catalytic activity">
    <reaction evidence="9 10">
        <text>D-gluconate + ATP = 6-phospho-D-gluconate + ADP + H(+)</text>
        <dbReference type="Rhea" id="RHEA:19433"/>
        <dbReference type="ChEBI" id="CHEBI:15378"/>
        <dbReference type="ChEBI" id="CHEBI:18391"/>
        <dbReference type="ChEBI" id="CHEBI:30616"/>
        <dbReference type="ChEBI" id="CHEBI:58759"/>
        <dbReference type="ChEBI" id="CHEBI:456216"/>
        <dbReference type="EC" id="2.7.1.12"/>
    </reaction>
</comment>
<evidence type="ECO:0000313" key="11">
    <source>
        <dbReference type="EMBL" id="PFG31809.1"/>
    </source>
</evidence>
<evidence type="ECO:0000256" key="10">
    <source>
        <dbReference type="RuleBase" id="RU363066"/>
    </source>
</evidence>
<dbReference type="InterPro" id="IPR006001">
    <property type="entry name" value="Therm_gnt_kin"/>
</dbReference>
<name>A0A2A9E0T6_9MICO</name>
<organism evidence="11 12">
    <name type="scientific">Paramicrobacterium agarici</name>
    <dbReference type="NCBI Taxonomy" id="630514"/>
    <lineage>
        <taxon>Bacteria</taxon>
        <taxon>Bacillati</taxon>
        <taxon>Actinomycetota</taxon>
        <taxon>Actinomycetes</taxon>
        <taxon>Micrococcales</taxon>
        <taxon>Microbacteriaceae</taxon>
        <taxon>Paramicrobacterium</taxon>
    </lineage>
</organism>
<comment type="pathway">
    <text evidence="1">Carbohydrate acid metabolism.</text>
</comment>
<dbReference type="Proteomes" id="UP000221369">
    <property type="component" value="Unassembled WGS sequence"/>
</dbReference>
<reference evidence="11 12" key="1">
    <citation type="submission" date="2017-10" db="EMBL/GenBank/DDBJ databases">
        <title>Sequencing the genomes of 1000 actinobacteria strains.</title>
        <authorList>
            <person name="Klenk H.-P."/>
        </authorList>
    </citation>
    <scope>NUCLEOTIDE SEQUENCE [LARGE SCALE GENOMIC DNA]</scope>
    <source>
        <strain evidence="11 12">DSM 21798</strain>
    </source>
</reference>
<keyword evidence="7 10" id="KW-0067">ATP-binding</keyword>
<sequence length="180" mass="20169">MKANGELPSLIVMGVSSSGKSTIGALMSERLGVPFIDGDDLHPDENKEKMRSGIALNDADRFPWLHRIGQLIDAGRVEGHATIVACSALKRSYRDILREHAPDLIFVHLTGSRALIEKRMKARHHEYMPTSLLDSQFATLEPLERDERKILVPISLEPDEMVHVIISAINRLTRNTDKEV</sequence>
<comment type="caution">
    <text evidence="11">The sequence shown here is derived from an EMBL/GenBank/DDBJ whole genome shotgun (WGS) entry which is preliminary data.</text>
</comment>
<dbReference type="Pfam" id="PF01202">
    <property type="entry name" value="SKI"/>
    <property type="match status" value="1"/>
</dbReference>
<keyword evidence="12" id="KW-1185">Reference proteome</keyword>
<dbReference type="GO" id="GO:0046316">
    <property type="term" value="F:gluconokinase activity"/>
    <property type="evidence" value="ECO:0007669"/>
    <property type="project" value="UniProtKB-EC"/>
</dbReference>
<evidence type="ECO:0000256" key="3">
    <source>
        <dbReference type="ARBA" id="ARBA00012054"/>
    </source>
</evidence>
<dbReference type="EC" id="2.7.1.12" evidence="3 10"/>
<dbReference type="FunFam" id="3.40.50.300:FF:000522">
    <property type="entry name" value="Gluconokinase"/>
    <property type="match status" value="1"/>
</dbReference>
<dbReference type="GO" id="GO:0005524">
    <property type="term" value="F:ATP binding"/>
    <property type="evidence" value="ECO:0007669"/>
    <property type="project" value="UniProtKB-KW"/>
</dbReference>
<dbReference type="SUPFAM" id="SSF52540">
    <property type="entry name" value="P-loop containing nucleoside triphosphate hydrolases"/>
    <property type="match status" value="1"/>
</dbReference>
<dbReference type="GO" id="GO:0005737">
    <property type="term" value="C:cytoplasm"/>
    <property type="evidence" value="ECO:0007669"/>
    <property type="project" value="TreeGrafter"/>
</dbReference>
<evidence type="ECO:0000256" key="8">
    <source>
        <dbReference type="ARBA" id="ARBA00023064"/>
    </source>
</evidence>
<keyword evidence="6 10" id="KW-0418">Kinase</keyword>
<evidence type="ECO:0000256" key="5">
    <source>
        <dbReference type="ARBA" id="ARBA00022741"/>
    </source>
</evidence>
<evidence type="ECO:0000313" key="12">
    <source>
        <dbReference type="Proteomes" id="UP000221369"/>
    </source>
</evidence>
<evidence type="ECO:0000256" key="9">
    <source>
        <dbReference type="ARBA" id="ARBA00048090"/>
    </source>
</evidence>
<evidence type="ECO:0000256" key="6">
    <source>
        <dbReference type="ARBA" id="ARBA00022777"/>
    </source>
</evidence>
<evidence type="ECO:0000256" key="2">
    <source>
        <dbReference type="ARBA" id="ARBA00008420"/>
    </source>
</evidence>
<dbReference type="InterPro" id="IPR027417">
    <property type="entry name" value="P-loop_NTPase"/>
</dbReference>
<evidence type="ECO:0000256" key="1">
    <source>
        <dbReference type="ARBA" id="ARBA00004761"/>
    </source>
</evidence>
<gene>
    <name evidence="11" type="ORF">ATJ78_2789</name>
</gene>
<dbReference type="PANTHER" id="PTHR43442:SF3">
    <property type="entry name" value="GLUCONOKINASE-RELATED"/>
    <property type="match status" value="1"/>
</dbReference>
<dbReference type="Gene3D" id="3.40.50.300">
    <property type="entry name" value="P-loop containing nucleotide triphosphate hydrolases"/>
    <property type="match status" value="1"/>
</dbReference>
<dbReference type="InterPro" id="IPR031322">
    <property type="entry name" value="Shikimate/glucono_kinase"/>
</dbReference>